<dbReference type="EMBL" id="CADIKH010000017">
    <property type="protein sequence ID" value="CAB3760966.1"/>
    <property type="molecule type" value="Genomic_DNA"/>
</dbReference>
<gene>
    <name evidence="1" type="ORF">LMG29542_03972</name>
</gene>
<protein>
    <submittedName>
        <fullName evidence="1">Uncharacterized protein</fullName>
    </submittedName>
</protein>
<dbReference type="Proteomes" id="UP000494363">
    <property type="component" value="Unassembled WGS sequence"/>
</dbReference>
<name>A0A6J5E6K2_9BURK</name>
<dbReference type="RefSeq" id="WP_175228138.1">
    <property type="nucleotide sequence ID" value="NZ_CADIKH010000017.1"/>
</dbReference>
<dbReference type="AlphaFoldDB" id="A0A6J5E6K2"/>
<reference evidence="1 2" key="1">
    <citation type="submission" date="2020-04" db="EMBL/GenBank/DDBJ databases">
        <authorList>
            <person name="De Canck E."/>
        </authorList>
    </citation>
    <scope>NUCLEOTIDE SEQUENCE [LARGE SCALE GENOMIC DNA]</scope>
    <source>
        <strain evidence="1 2">LMG 29542</strain>
    </source>
</reference>
<proteinExistence type="predicted"/>
<accession>A0A6J5E6K2</accession>
<sequence>MQWHQLLKQGHLDVDGRRYDLTHLLAGVVQFTIPGTGKYPLLPVSMRVEYTSHCVSYGPLGNGETFDFTSLSASRVRSSRRRTRILF</sequence>
<keyword evidence="2" id="KW-1185">Reference proteome</keyword>
<evidence type="ECO:0000313" key="2">
    <source>
        <dbReference type="Proteomes" id="UP000494363"/>
    </source>
</evidence>
<evidence type="ECO:0000313" key="1">
    <source>
        <dbReference type="EMBL" id="CAB3760966.1"/>
    </source>
</evidence>
<organism evidence="1 2">
    <name type="scientific">Paraburkholderia humisilvae</name>
    <dbReference type="NCBI Taxonomy" id="627669"/>
    <lineage>
        <taxon>Bacteria</taxon>
        <taxon>Pseudomonadati</taxon>
        <taxon>Pseudomonadota</taxon>
        <taxon>Betaproteobacteria</taxon>
        <taxon>Burkholderiales</taxon>
        <taxon>Burkholderiaceae</taxon>
        <taxon>Paraburkholderia</taxon>
    </lineage>
</organism>